<evidence type="ECO:0000313" key="3">
    <source>
        <dbReference type="EMBL" id="KAK9841980.1"/>
    </source>
</evidence>
<feature type="binding site" evidence="1">
    <location>
        <position position="165"/>
    </location>
    <ligand>
        <name>Mg(2+)</name>
        <dbReference type="ChEBI" id="CHEBI:18420"/>
        <label>1</label>
    </ligand>
</feature>
<feature type="compositionally biased region" description="Basic and acidic residues" evidence="2">
    <location>
        <begin position="18"/>
        <end position="28"/>
    </location>
</feature>
<dbReference type="SUPFAM" id="SSF101478">
    <property type="entry name" value="ADP-ribosylglycohydrolase"/>
    <property type="match status" value="1"/>
</dbReference>
<comment type="caution">
    <text evidence="3">The sequence shown here is derived from an EMBL/GenBank/DDBJ whole genome shotgun (WGS) entry which is preliminary data.</text>
</comment>
<evidence type="ECO:0000256" key="2">
    <source>
        <dbReference type="SAM" id="MobiDB-lite"/>
    </source>
</evidence>
<evidence type="ECO:0000256" key="1">
    <source>
        <dbReference type="PIRSR" id="PIRSR605502-1"/>
    </source>
</evidence>
<evidence type="ECO:0000313" key="4">
    <source>
        <dbReference type="Proteomes" id="UP001445335"/>
    </source>
</evidence>
<gene>
    <name evidence="3" type="ORF">WJX81_002538</name>
</gene>
<dbReference type="PANTHER" id="PTHR16222">
    <property type="entry name" value="ADP-RIBOSYLGLYCOHYDROLASE"/>
    <property type="match status" value="1"/>
</dbReference>
<dbReference type="PANTHER" id="PTHR16222:SF17">
    <property type="entry name" value="SELENOPROTEIN J"/>
    <property type="match status" value="1"/>
</dbReference>
<dbReference type="InterPro" id="IPR005502">
    <property type="entry name" value="Ribosyl_crysJ1"/>
</dbReference>
<keyword evidence="4" id="KW-1185">Reference proteome</keyword>
<feature type="binding site" evidence="1">
    <location>
        <position position="402"/>
    </location>
    <ligand>
        <name>Mg(2+)</name>
        <dbReference type="ChEBI" id="CHEBI:18420"/>
        <label>1</label>
    </ligand>
</feature>
<dbReference type="Pfam" id="PF03747">
    <property type="entry name" value="ADP_ribosyl_GH"/>
    <property type="match status" value="1"/>
</dbReference>
<dbReference type="Proteomes" id="UP001445335">
    <property type="component" value="Unassembled WGS sequence"/>
</dbReference>
<dbReference type="InterPro" id="IPR036705">
    <property type="entry name" value="Ribosyl_crysJ1_sf"/>
</dbReference>
<sequence length="446" mass="46584">MGDVRPGCTKEAGVGRRRSSEPEAADRARPRRRGSPSKPVPSSSGRRAGSRTSSEGDAAPSGSGGVPRDAPGVPGAAAYGELVPVLRWLETPGIANPELAEKVRRRALGAVLGATVADAAAMGVQGVLDLSLLDKLAAERGADEQDPQGLEFVDPPRGPLWQYADGQSTIFGEQAHVLLKTLVHEGGLNCNKYAALNFAAFAAAEGGRFKDASTKGFLRAYEAGQMPPACGVDDCQASCFTRLVPLVALYAGHPRLPALVERCVRTTQDSHAAVAWGVAAAVILEGVVLGKTVTGAMKAAVSGLLNPRARGAALDGEASGAVQALGGEVVHALAVVLRLLDDKTPAPEALARLGRHSHLPMPLQTAVLLLLQTEQHMGKAHALERYREGVRGALRGGGCCASRAMFVGACLGARGGADAVPVRWRKRTRKHRECFALAERLCALRD</sequence>
<keyword evidence="1" id="KW-0460">Magnesium</keyword>
<feature type="compositionally biased region" description="Low complexity" evidence="2">
    <location>
        <begin position="36"/>
        <end position="56"/>
    </location>
</feature>
<comment type="cofactor">
    <cofactor evidence="1">
        <name>Mg(2+)</name>
        <dbReference type="ChEBI" id="CHEBI:18420"/>
    </cofactor>
    <text evidence="1">Binds 2 magnesium ions per subunit.</text>
</comment>
<keyword evidence="1" id="KW-0479">Metal-binding</keyword>
<reference evidence="3 4" key="1">
    <citation type="journal article" date="2024" name="Nat. Commun.">
        <title>Phylogenomics reveals the evolutionary origins of lichenization in chlorophyte algae.</title>
        <authorList>
            <person name="Puginier C."/>
            <person name="Libourel C."/>
            <person name="Otte J."/>
            <person name="Skaloud P."/>
            <person name="Haon M."/>
            <person name="Grisel S."/>
            <person name="Petersen M."/>
            <person name="Berrin J.G."/>
            <person name="Delaux P.M."/>
            <person name="Dal Grande F."/>
            <person name="Keller J."/>
        </authorList>
    </citation>
    <scope>NUCLEOTIDE SEQUENCE [LARGE SCALE GENOMIC DNA]</scope>
    <source>
        <strain evidence="3 4">SAG 245.80</strain>
    </source>
</reference>
<dbReference type="EMBL" id="JALJOU010000009">
    <property type="protein sequence ID" value="KAK9841980.1"/>
    <property type="molecule type" value="Genomic_DNA"/>
</dbReference>
<protein>
    <submittedName>
        <fullName evidence="3">Uncharacterized protein</fullName>
    </submittedName>
</protein>
<feature type="region of interest" description="Disordered" evidence="2">
    <location>
        <begin position="1"/>
        <end position="73"/>
    </location>
</feature>
<dbReference type="Gene3D" id="1.10.4080.10">
    <property type="entry name" value="ADP-ribosylation/Crystallin J1"/>
    <property type="match status" value="1"/>
</dbReference>
<organism evidence="3 4">
    <name type="scientific">Elliptochloris bilobata</name>
    <dbReference type="NCBI Taxonomy" id="381761"/>
    <lineage>
        <taxon>Eukaryota</taxon>
        <taxon>Viridiplantae</taxon>
        <taxon>Chlorophyta</taxon>
        <taxon>core chlorophytes</taxon>
        <taxon>Trebouxiophyceae</taxon>
        <taxon>Trebouxiophyceae incertae sedis</taxon>
        <taxon>Elliptochloris clade</taxon>
        <taxon>Elliptochloris</taxon>
    </lineage>
</organism>
<accession>A0AAW1S6F9</accession>
<dbReference type="InterPro" id="IPR050792">
    <property type="entry name" value="ADP-ribosylglycohydrolase"/>
</dbReference>
<proteinExistence type="predicted"/>
<name>A0AAW1S6F9_9CHLO</name>
<dbReference type="AlphaFoldDB" id="A0AAW1S6F9"/>